<feature type="region of interest" description="Disordered" evidence="1">
    <location>
        <begin position="1"/>
        <end position="51"/>
    </location>
</feature>
<accession>A0A8R7PJ08</accession>
<evidence type="ECO:0000313" key="3">
    <source>
        <dbReference type="Proteomes" id="UP000015106"/>
    </source>
</evidence>
<proteinExistence type="predicted"/>
<name>A0A8R7PJ08_TRIUA</name>
<dbReference type="EnsemblPlants" id="TuG1812G0200004954.01.T03">
    <property type="protein sequence ID" value="TuG1812G0200004954.01.T03"/>
    <property type="gene ID" value="TuG1812G0200004954.01"/>
</dbReference>
<dbReference type="Gramene" id="TuG1812G0200004954.01.T03">
    <property type="protein sequence ID" value="TuG1812G0200004954.01.T03"/>
    <property type="gene ID" value="TuG1812G0200004954.01"/>
</dbReference>
<evidence type="ECO:0000256" key="1">
    <source>
        <dbReference type="SAM" id="MobiDB-lite"/>
    </source>
</evidence>
<reference evidence="2" key="3">
    <citation type="submission" date="2022-06" db="UniProtKB">
        <authorList>
            <consortium name="EnsemblPlants"/>
        </authorList>
    </citation>
    <scope>IDENTIFICATION</scope>
</reference>
<evidence type="ECO:0000313" key="2">
    <source>
        <dbReference type="EnsemblPlants" id="TuG1812G0200004954.01.T03"/>
    </source>
</evidence>
<sequence>MRGRRRRGGRLESRHPTSGPSCRRRLLRREHAEPEVAGRRPQRCTRRRARGRLHPDLLTPVRMATPAAGSACRSRRRKRTEHVLAAEDALSLPRNACLARRHGQEGVFLYVIGKRWWKVTTEVFLLLRQATKWSIFQKDLFCT</sequence>
<dbReference type="AlphaFoldDB" id="A0A8R7PJ08"/>
<reference evidence="3" key="1">
    <citation type="journal article" date="2013" name="Nature">
        <title>Draft genome of the wheat A-genome progenitor Triticum urartu.</title>
        <authorList>
            <person name="Ling H.Q."/>
            <person name="Zhao S."/>
            <person name="Liu D."/>
            <person name="Wang J."/>
            <person name="Sun H."/>
            <person name="Zhang C."/>
            <person name="Fan H."/>
            <person name="Li D."/>
            <person name="Dong L."/>
            <person name="Tao Y."/>
            <person name="Gao C."/>
            <person name="Wu H."/>
            <person name="Li Y."/>
            <person name="Cui Y."/>
            <person name="Guo X."/>
            <person name="Zheng S."/>
            <person name="Wang B."/>
            <person name="Yu K."/>
            <person name="Liang Q."/>
            <person name="Yang W."/>
            <person name="Lou X."/>
            <person name="Chen J."/>
            <person name="Feng M."/>
            <person name="Jian J."/>
            <person name="Zhang X."/>
            <person name="Luo G."/>
            <person name="Jiang Y."/>
            <person name="Liu J."/>
            <person name="Wang Z."/>
            <person name="Sha Y."/>
            <person name="Zhang B."/>
            <person name="Wu H."/>
            <person name="Tang D."/>
            <person name="Shen Q."/>
            <person name="Xue P."/>
            <person name="Zou S."/>
            <person name="Wang X."/>
            <person name="Liu X."/>
            <person name="Wang F."/>
            <person name="Yang Y."/>
            <person name="An X."/>
            <person name="Dong Z."/>
            <person name="Zhang K."/>
            <person name="Zhang X."/>
            <person name="Luo M.C."/>
            <person name="Dvorak J."/>
            <person name="Tong Y."/>
            <person name="Wang J."/>
            <person name="Yang H."/>
            <person name="Li Z."/>
            <person name="Wang D."/>
            <person name="Zhang A."/>
            <person name="Wang J."/>
        </authorList>
    </citation>
    <scope>NUCLEOTIDE SEQUENCE</scope>
    <source>
        <strain evidence="3">cv. G1812</strain>
    </source>
</reference>
<organism evidence="2 3">
    <name type="scientific">Triticum urartu</name>
    <name type="common">Red wild einkorn</name>
    <name type="synonym">Crithodium urartu</name>
    <dbReference type="NCBI Taxonomy" id="4572"/>
    <lineage>
        <taxon>Eukaryota</taxon>
        <taxon>Viridiplantae</taxon>
        <taxon>Streptophyta</taxon>
        <taxon>Embryophyta</taxon>
        <taxon>Tracheophyta</taxon>
        <taxon>Spermatophyta</taxon>
        <taxon>Magnoliopsida</taxon>
        <taxon>Liliopsida</taxon>
        <taxon>Poales</taxon>
        <taxon>Poaceae</taxon>
        <taxon>BOP clade</taxon>
        <taxon>Pooideae</taxon>
        <taxon>Triticodae</taxon>
        <taxon>Triticeae</taxon>
        <taxon>Triticinae</taxon>
        <taxon>Triticum</taxon>
    </lineage>
</organism>
<protein>
    <submittedName>
        <fullName evidence="2">Uncharacterized protein</fullName>
    </submittedName>
</protein>
<reference evidence="2" key="2">
    <citation type="submission" date="2018-03" db="EMBL/GenBank/DDBJ databases">
        <title>The Triticum urartu genome reveals the dynamic nature of wheat genome evolution.</title>
        <authorList>
            <person name="Ling H."/>
            <person name="Ma B."/>
            <person name="Shi X."/>
            <person name="Liu H."/>
            <person name="Dong L."/>
            <person name="Sun H."/>
            <person name="Cao Y."/>
            <person name="Gao Q."/>
            <person name="Zheng S."/>
            <person name="Li Y."/>
            <person name="Yu Y."/>
            <person name="Du H."/>
            <person name="Qi M."/>
            <person name="Li Y."/>
            <person name="Yu H."/>
            <person name="Cui Y."/>
            <person name="Wang N."/>
            <person name="Chen C."/>
            <person name="Wu H."/>
            <person name="Zhao Y."/>
            <person name="Zhang J."/>
            <person name="Li Y."/>
            <person name="Zhou W."/>
            <person name="Zhang B."/>
            <person name="Hu W."/>
            <person name="Eijk M."/>
            <person name="Tang J."/>
            <person name="Witsenboer H."/>
            <person name="Zhao S."/>
            <person name="Li Z."/>
            <person name="Zhang A."/>
            <person name="Wang D."/>
            <person name="Liang C."/>
        </authorList>
    </citation>
    <scope>NUCLEOTIDE SEQUENCE [LARGE SCALE GENOMIC DNA]</scope>
    <source>
        <strain evidence="2">cv. G1812</strain>
    </source>
</reference>
<dbReference type="Proteomes" id="UP000015106">
    <property type="component" value="Chromosome 2"/>
</dbReference>
<keyword evidence="3" id="KW-1185">Reference proteome</keyword>
<feature type="compositionally biased region" description="Basic and acidic residues" evidence="1">
    <location>
        <begin position="29"/>
        <end position="38"/>
    </location>
</feature>
<feature type="compositionally biased region" description="Basic residues" evidence="1">
    <location>
        <begin position="40"/>
        <end position="51"/>
    </location>
</feature>